<dbReference type="RefSeq" id="WP_380011829.1">
    <property type="nucleotide sequence ID" value="NZ_JBHLYR010000045.1"/>
</dbReference>
<dbReference type="SMART" id="SM00267">
    <property type="entry name" value="GGDEF"/>
    <property type="match status" value="1"/>
</dbReference>
<name>A0ABV6B0S7_9DEIO</name>
<feature type="transmembrane region" description="Helical" evidence="2">
    <location>
        <begin position="162"/>
        <end position="182"/>
    </location>
</feature>
<feature type="transmembrane region" description="Helical" evidence="2">
    <location>
        <begin position="79"/>
        <end position="99"/>
    </location>
</feature>
<dbReference type="PANTHER" id="PTHR45138">
    <property type="entry name" value="REGULATORY COMPONENTS OF SENSORY TRANSDUCTION SYSTEM"/>
    <property type="match status" value="1"/>
</dbReference>
<keyword evidence="1" id="KW-0175">Coiled coil</keyword>
<dbReference type="InterPro" id="IPR000160">
    <property type="entry name" value="GGDEF_dom"/>
</dbReference>
<feature type="transmembrane region" description="Helical" evidence="2">
    <location>
        <begin position="129"/>
        <end position="150"/>
    </location>
</feature>
<evidence type="ECO:0000313" key="5">
    <source>
        <dbReference type="Proteomes" id="UP001589733"/>
    </source>
</evidence>
<dbReference type="Gene3D" id="3.30.70.270">
    <property type="match status" value="1"/>
</dbReference>
<dbReference type="InterPro" id="IPR043128">
    <property type="entry name" value="Rev_trsase/Diguanyl_cyclase"/>
</dbReference>
<keyword evidence="2" id="KW-0812">Transmembrane</keyword>
<feature type="coiled-coil region" evidence="1">
    <location>
        <begin position="183"/>
        <end position="213"/>
    </location>
</feature>
<proteinExistence type="predicted"/>
<dbReference type="PANTHER" id="PTHR45138:SF9">
    <property type="entry name" value="DIGUANYLATE CYCLASE DGCM-RELATED"/>
    <property type="match status" value="1"/>
</dbReference>
<dbReference type="PROSITE" id="PS50887">
    <property type="entry name" value="GGDEF"/>
    <property type="match status" value="1"/>
</dbReference>
<keyword evidence="2" id="KW-0472">Membrane</keyword>
<accession>A0ABV6B0S7</accession>
<evidence type="ECO:0000256" key="1">
    <source>
        <dbReference type="SAM" id="Coils"/>
    </source>
</evidence>
<gene>
    <name evidence="4" type="ORF">ACFFLM_15080</name>
</gene>
<organism evidence="4 5">
    <name type="scientific">Deinococcus oregonensis</name>
    <dbReference type="NCBI Taxonomy" id="1805970"/>
    <lineage>
        <taxon>Bacteria</taxon>
        <taxon>Thermotogati</taxon>
        <taxon>Deinococcota</taxon>
        <taxon>Deinococci</taxon>
        <taxon>Deinococcales</taxon>
        <taxon>Deinococcaceae</taxon>
        <taxon>Deinococcus</taxon>
    </lineage>
</organism>
<feature type="transmembrane region" description="Helical" evidence="2">
    <location>
        <begin position="21"/>
        <end position="42"/>
    </location>
</feature>
<dbReference type="Proteomes" id="UP001589733">
    <property type="component" value="Unassembled WGS sequence"/>
</dbReference>
<dbReference type="InterPro" id="IPR029787">
    <property type="entry name" value="Nucleotide_cyclase"/>
</dbReference>
<keyword evidence="2" id="KW-1133">Transmembrane helix</keyword>
<keyword evidence="5" id="KW-1185">Reference proteome</keyword>
<dbReference type="SUPFAM" id="SSF55073">
    <property type="entry name" value="Nucleotide cyclase"/>
    <property type="match status" value="1"/>
</dbReference>
<feature type="transmembrane region" description="Helical" evidence="2">
    <location>
        <begin position="48"/>
        <end position="67"/>
    </location>
</feature>
<protein>
    <submittedName>
        <fullName evidence="4">GGDEF domain-containing protein</fullName>
    </submittedName>
</protein>
<feature type="transmembrane region" description="Helical" evidence="2">
    <location>
        <begin position="105"/>
        <end position="122"/>
    </location>
</feature>
<evidence type="ECO:0000259" key="3">
    <source>
        <dbReference type="PROSITE" id="PS50887"/>
    </source>
</evidence>
<comment type="caution">
    <text evidence="4">The sequence shown here is derived from an EMBL/GenBank/DDBJ whole genome shotgun (WGS) entry which is preliminary data.</text>
</comment>
<evidence type="ECO:0000256" key="2">
    <source>
        <dbReference type="SAM" id="Phobius"/>
    </source>
</evidence>
<feature type="domain" description="GGDEF" evidence="3">
    <location>
        <begin position="244"/>
        <end position="376"/>
    </location>
</feature>
<dbReference type="InterPro" id="IPR050469">
    <property type="entry name" value="Diguanylate_Cyclase"/>
</dbReference>
<dbReference type="Pfam" id="PF00990">
    <property type="entry name" value="GGDEF"/>
    <property type="match status" value="1"/>
</dbReference>
<sequence>MARPKARANSQQQRLRLQRTYLGVATHVGGTLIVAACVAAGLLTFAHLIHYLVGITLVCGTFVLLILTDVNLRFRDPSMTAAQVILTMWPAAYVMFYVSESQARVPFLLMGAVGVLFGGFALDFRRMLLVCGAVFASYAAVMVALVLWAPARVDLRTEGVSAFAFAVVLILIAYIGSYMAALRQTVRNRNTRLQEANLRLEQALEELHELATRDHLTRLPNRRSALERLSKATAQEDQLAPRGSVVCVGLMDIDHFKQVNDTYGHHVGDQVLCAVARALQETIRPDDFVGRYGGEEFLLIFTASRSAAAWQAAECARQAVSMLQIEGLPEGHRVTASLGLTLYKAGETLEANLERTDRALYRAKQQGRNCTVLNDVLSGG</sequence>
<dbReference type="EMBL" id="JBHLYR010000045">
    <property type="protein sequence ID" value="MFB9993295.1"/>
    <property type="molecule type" value="Genomic_DNA"/>
</dbReference>
<dbReference type="CDD" id="cd01949">
    <property type="entry name" value="GGDEF"/>
    <property type="match status" value="1"/>
</dbReference>
<evidence type="ECO:0000313" key="4">
    <source>
        <dbReference type="EMBL" id="MFB9993295.1"/>
    </source>
</evidence>
<dbReference type="NCBIfam" id="TIGR00254">
    <property type="entry name" value="GGDEF"/>
    <property type="match status" value="1"/>
</dbReference>
<reference evidence="4 5" key="1">
    <citation type="submission" date="2024-09" db="EMBL/GenBank/DDBJ databases">
        <authorList>
            <person name="Sun Q."/>
            <person name="Mori K."/>
        </authorList>
    </citation>
    <scope>NUCLEOTIDE SEQUENCE [LARGE SCALE GENOMIC DNA]</scope>
    <source>
        <strain evidence="4 5">JCM 13503</strain>
    </source>
</reference>